<keyword evidence="1" id="KW-0472">Membrane</keyword>
<feature type="transmembrane region" description="Helical" evidence="1">
    <location>
        <begin position="12"/>
        <end position="33"/>
    </location>
</feature>
<dbReference type="EMBL" id="RSEJ01000006">
    <property type="protein sequence ID" value="NBI52482.1"/>
    <property type="molecule type" value="Genomic_DNA"/>
</dbReference>
<sequence length="363" mass="40908">MLASLDFRKKMLLIYIGEMVILLFLFLLLSLYFPPNKDDLGIFIFCTIAITYFSAKIIQSKDTGIAIYCICILCLASTLFQLSIYAFPLFFFAVLPLTRIYNKHLRFIMCSIIILLTVSQAIILGIFSGYIAVFVLGIITTLLVETTYVHQLKQKHDLILGAEKINLLAKNAERERVAEDLSKELLDVFDTIEELGNDAISNIEKKNNETEESIKNIQRLTRETLSKVRRIVVNYRLGTIQRVLQDGHSQLTNNGISLEITQHIHAIKPEIESHLAEIITALFNIIASLPGCRTCQFDIRILNSNIVCTLNTDGASGIKKQDCELTSLLKQSIQNGSIDFRENSTFSVVVTLPLNNVDKGITR</sequence>
<keyword evidence="3" id="KW-1185">Reference proteome</keyword>
<name>A0ABW9YFB6_9GAMM</name>
<evidence type="ECO:0008006" key="4">
    <source>
        <dbReference type="Google" id="ProtNLM"/>
    </source>
</evidence>
<comment type="caution">
    <text evidence="2">The sequence shown here is derived from an EMBL/GenBank/DDBJ whole genome shotgun (WGS) entry which is preliminary data.</text>
</comment>
<evidence type="ECO:0000313" key="2">
    <source>
        <dbReference type="EMBL" id="NBI52482.1"/>
    </source>
</evidence>
<reference evidence="2 3" key="1">
    <citation type="journal article" date="2017" name="Int. J. Syst. Evol. Microbiol.">
        <title>Photobacterium alginatilyticum sp. nov., a marine bacterium isolated from bottom seawater.</title>
        <authorList>
            <person name="Wang X."/>
            <person name="Wang Y."/>
            <person name="Yang X."/>
            <person name="Sun H."/>
            <person name="Li B."/>
            <person name="Zhang X.H."/>
        </authorList>
    </citation>
    <scope>NUCLEOTIDE SEQUENCE [LARGE SCALE GENOMIC DNA]</scope>
    <source>
        <strain evidence="2 3">P03D4</strain>
    </source>
</reference>
<accession>A0ABW9YFB6</accession>
<gene>
    <name evidence="2" type="ORF">EIZ48_07840</name>
</gene>
<evidence type="ECO:0000313" key="3">
    <source>
        <dbReference type="Proteomes" id="UP000738517"/>
    </source>
</evidence>
<keyword evidence="1" id="KW-1133">Transmembrane helix</keyword>
<dbReference type="Gene3D" id="6.10.250.2870">
    <property type="match status" value="1"/>
</dbReference>
<feature type="transmembrane region" description="Helical" evidence="1">
    <location>
        <begin position="40"/>
        <end position="59"/>
    </location>
</feature>
<organism evidence="2 3">
    <name type="scientific">Photobacterium alginatilyticum</name>
    <dbReference type="NCBI Taxonomy" id="1775171"/>
    <lineage>
        <taxon>Bacteria</taxon>
        <taxon>Pseudomonadati</taxon>
        <taxon>Pseudomonadota</taxon>
        <taxon>Gammaproteobacteria</taxon>
        <taxon>Vibrionales</taxon>
        <taxon>Vibrionaceae</taxon>
        <taxon>Photobacterium</taxon>
    </lineage>
</organism>
<dbReference type="RefSeq" id="WP_160649886.1">
    <property type="nucleotide sequence ID" value="NZ_RSEJ01000006.1"/>
</dbReference>
<feature type="transmembrane region" description="Helical" evidence="1">
    <location>
        <begin position="130"/>
        <end position="149"/>
    </location>
</feature>
<evidence type="ECO:0000256" key="1">
    <source>
        <dbReference type="SAM" id="Phobius"/>
    </source>
</evidence>
<proteinExistence type="predicted"/>
<feature type="transmembrane region" description="Helical" evidence="1">
    <location>
        <begin position="65"/>
        <end position="95"/>
    </location>
</feature>
<keyword evidence="1" id="KW-0812">Transmembrane</keyword>
<protein>
    <recommendedName>
        <fullName evidence="4">Signal transduction histidine kinase subgroup 3 dimerisation and phosphoacceptor domain-containing protein</fullName>
    </recommendedName>
</protein>
<dbReference type="Proteomes" id="UP000738517">
    <property type="component" value="Unassembled WGS sequence"/>
</dbReference>